<evidence type="ECO:0000259" key="1">
    <source>
        <dbReference type="Pfam" id="PF07238"/>
    </source>
</evidence>
<feature type="domain" description="PilZ" evidence="1">
    <location>
        <begin position="6"/>
        <end position="117"/>
    </location>
</feature>
<accession>A0A9D7SG33</accession>
<reference evidence="2" key="1">
    <citation type="submission" date="2020-10" db="EMBL/GenBank/DDBJ databases">
        <title>Connecting structure to function with the recovery of over 1000 high-quality activated sludge metagenome-assembled genomes encoding full-length rRNA genes using long-read sequencing.</title>
        <authorList>
            <person name="Singleton C.M."/>
            <person name="Petriglieri F."/>
            <person name="Kristensen J.M."/>
            <person name="Kirkegaard R.H."/>
            <person name="Michaelsen T.Y."/>
            <person name="Andersen M.H."/>
            <person name="Karst S.M."/>
            <person name="Dueholm M.S."/>
            <person name="Nielsen P.H."/>
            <person name="Albertsen M."/>
        </authorList>
    </citation>
    <scope>NUCLEOTIDE SEQUENCE</scope>
    <source>
        <strain evidence="2">Skiv_18-Q3-R9-52_MAXAC.067</strain>
    </source>
</reference>
<evidence type="ECO:0000313" key="2">
    <source>
        <dbReference type="EMBL" id="MBK9796176.1"/>
    </source>
</evidence>
<organism evidence="2 3">
    <name type="scientific">Candidatus Geothrix skivensis</name>
    <dbReference type="NCBI Taxonomy" id="2954439"/>
    <lineage>
        <taxon>Bacteria</taxon>
        <taxon>Pseudomonadati</taxon>
        <taxon>Acidobacteriota</taxon>
        <taxon>Holophagae</taxon>
        <taxon>Holophagales</taxon>
        <taxon>Holophagaceae</taxon>
        <taxon>Geothrix</taxon>
    </lineage>
</organism>
<comment type="caution">
    <text evidence="2">The sequence shown here is derived from an EMBL/GenBank/DDBJ whole genome shotgun (WGS) entry which is preliminary data.</text>
</comment>
<sequence length="124" mass="13548">MSVQQEQRKYPRMSVSDAEYGVRFQVGGLAIREGRLVNLSAGGCGIEVAITDVWLLDVGDVLEDFHVDHPDLPAVPLSALVMRMLGKVPGKTSGYVLVGVEFQRITPFVRNLIADHVSARMGPE</sequence>
<dbReference type="Gene3D" id="2.40.10.220">
    <property type="entry name" value="predicted glycosyltransferase like domains"/>
    <property type="match status" value="1"/>
</dbReference>
<dbReference type="GO" id="GO:0035438">
    <property type="term" value="F:cyclic-di-GMP binding"/>
    <property type="evidence" value="ECO:0007669"/>
    <property type="project" value="InterPro"/>
</dbReference>
<dbReference type="InterPro" id="IPR009875">
    <property type="entry name" value="PilZ_domain"/>
</dbReference>
<proteinExistence type="predicted"/>
<name>A0A9D7SG33_9BACT</name>
<dbReference type="Proteomes" id="UP000886657">
    <property type="component" value="Unassembled WGS sequence"/>
</dbReference>
<dbReference type="SUPFAM" id="SSF141371">
    <property type="entry name" value="PilZ domain-like"/>
    <property type="match status" value="1"/>
</dbReference>
<evidence type="ECO:0000313" key="3">
    <source>
        <dbReference type="Proteomes" id="UP000886657"/>
    </source>
</evidence>
<dbReference type="Pfam" id="PF07238">
    <property type="entry name" value="PilZ"/>
    <property type="match status" value="1"/>
</dbReference>
<protein>
    <submittedName>
        <fullName evidence="2">PilZ domain-containing protein</fullName>
    </submittedName>
</protein>
<dbReference type="EMBL" id="JADKIO010000005">
    <property type="protein sequence ID" value="MBK9796176.1"/>
    <property type="molecule type" value="Genomic_DNA"/>
</dbReference>
<dbReference type="AlphaFoldDB" id="A0A9D7SG33"/>
<gene>
    <name evidence="2" type="ORF">IPP58_06730</name>
</gene>